<proteinExistence type="predicted"/>
<accession>A0ABV9F3L8</accession>
<dbReference type="Pfam" id="PF03432">
    <property type="entry name" value="Relaxase"/>
    <property type="match status" value="1"/>
</dbReference>
<dbReference type="RefSeq" id="WP_380805963.1">
    <property type="nucleotide sequence ID" value="NZ_JBHSFZ010000048.1"/>
</dbReference>
<evidence type="ECO:0000313" key="2">
    <source>
        <dbReference type="EMBL" id="MFC4595600.1"/>
    </source>
</evidence>
<evidence type="ECO:0000259" key="1">
    <source>
        <dbReference type="Pfam" id="PF03432"/>
    </source>
</evidence>
<evidence type="ECO:0000313" key="3">
    <source>
        <dbReference type="Proteomes" id="UP001595957"/>
    </source>
</evidence>
<name>A0ABV9F3L8_9SPHN</name>
<organism evidence="2 3">
    <name type="scientific">Sphingobium tyrosinilyticum</name>
    <dbReference type="NCBI Taxonomy" id="2715436"/>
    <lineage>
        <taxon>Bacteria</taxon>
        <taxon>Pseudomonadati</taxon>
        <taxon>Pseudomonadota</taxon>
        <taxon>Alphaproteobacteria</taxon>
        <taxon>Sphingomonadales</taxon>
        <taxon>Sphingomonadaceae</taxon>
        <taxon>Sphingobium</taxon>
    </lineage>
</organism>
<sequence length="103" mass="11762">MLELDRQCNASTALRDFASLRSCKQLFENGFQASVGEGRAIYSNRMTGDNHDYLMALHTGTPWPHVHLTVEAEGLDGQRFDPRWEDLFKFREAFAEALRSRGV</sequence>
<dbReference type="Proteomes" id="UP001595957">
    <property type="component" value="Unassembled WGS sequence"/>
</dbReference>
<gene>
    <name evidence="2" type="ORF">ACFO3E_15615</name>
</gene>
<comment type="caution">
    <text evidence="2">The sequence shown here is derived from an EMBL/GenBank/DDBJ whole genome shotgun (WGS) entry which is preliminary data.</text>
</comment>
<dbReference type="EMBL" id="JBHSFZ010000048">
    <property type="protein sequence ID" value="MFC4595600.1"/>
    <property type="molecule type" value="Genomic_DNA"/>
</dbReference>
<feature type="domain" description="MobA/VirD2-like nuclease" evidence="1">
    <location>
        <begin position="42"/>
        <end position="102"/>
    </location>
</feature>
<protein>
    <submittedName>
        <fullName evidence="2">Relaxase/mobilization nuclease domain-containing protein</fullName>
    </submittedName>
</protein>
<keyword evidence="3" id="KW-1185">Reference proteome</keyword>
<dbReference type="InterPro" id="IPR005094">
    <property type="entry name" value="Endonuclease_MobA/VirD2"/>
</dbReference>
<reference evidence="3" key="1">
    <citation type="journal article" date="2019" name="Int. J. Syst. Evol. Microbiol.">
        <title>The Global Catalogue of Microorganisms (GCM) 10K type strain sequencing project: providing services to taxonomists for standard genome sequencing and annotation.</title>
        <authorList>
            <consortium name="The Broad Institute Genomics Platform"/>
            <consortium name="The Broad Institute Genome Sequencing Center for Infectious Disease"/>
            <person name="Wu L."/>
            <person name="Ma J."/>
        </authorList>
    </citation>
    <scope>NUCLEOTIDE SEQUENCE [LARGE SCALE GENOMIC DNA]</scope>
    <source>
        <strain evidence="3">NBRC 103632</strain>
    </source>
</reference>